<keyword evidence="1" id="KW-0732">Signal</keyword>
<evidence type="ECO:0000256" key="1">
    <source>
        <dbReference type="SAM" id="SignalP"/>
    </source>
</evidence>
<evidence type="ECO:0000313" key="3">
    <source>
        <dbReference type="Proteomes" id="UP000529783"/>
    </source>
</evidence>
<evidence type="ECO:0008006" key="4">
    <source>
        <dbReference type="Google" id="ProtNLM"/>
    </source>
</evidence>
<evidence type="ECO:0000313" key="2">
    <source>
        <dbReference type="EMBL" id="NYD50024.1"/>
    </source>
</evidence>
<dbReference type="EMBL" id="JACCBA010000001">
    <property type="protein sequence ID" value="NYD50024.1"/>
    <property type="molecule type" value="Genomic_DNA"/>
</dbReference>
<proteinExistence type="predicted"/>
<comment type="caution">
    <text evidence="2">The sequence shown here is derived from an EMBL/GenBank/DDBJ whole genome shotgun (WGS) entry which is preliminary data.</text>
</comment>
<accession>A0A7Y9ELR9</accession>
<keyword evidence="3" id="KW-1185">Reference proteome</keyword>
<dbReference type="PROSITE" id="PS51257">
    <property type="entry name" value="PROKAR_LIPOPROTEIN"/>
    <property type="match status" value="1"/>
</dbReference>
<dbReference type="RefSeq" id="WP_179846643.1">
    <property type="nucleotide sequence ID" value="NZ_JACCBA010000001.1"/>
</dbReference>
<sequence length="247" mass="25460">MRLTVIAALAVTALATAGCADAAAQENAADDARDKAKQVVNAMYGTRLVKAGDIGHHIADLKGVEVLRVSGTDTGAPGGVRVIVKVSGTAQQSESLFHGPGRVTVDRCYDLAFDGSPGEWDAVPPRTPCPGGAPPTFAPWPETPPLSAARIERALPKVKTLPSGRGVEEKDVRAALAKLALHPAIRIQTESESDFAVGVALVADSAPPSKPRCVLARVAPGKTKAWLPSQTEAAKGCTAHTALGTGR</sequence>
<organism evidence="2 3">
    <name type="scientific">Actinomadura luteofluorescens</name>
    <dbReference type="NCBI Taxonomy" id="46163"/>
    <lineage>
        <taxon>Bacteria</taxon>
        <taxon>Bacillati</taxon>
        <taxon>Actinomycetota</taxon>
        <taxon>Actinomycetes</taxon>
        <taxon>Streptosporangiales</taxon>
        <taxon>Thermomonosporaceae</taxon>
        <taxon>Actinomadura</taxon>
    </lineage>
</organism>
<dbReference type="AlphaFoldDB" id="A0A7Y9ELR9"/>
<feature type="signal peptide" evidence="1">
    <location>
        <begin position="1"/>
        <end position="22"/>
    </location>
</feature>
<reference evidence="2 3" key="1">
    <citation type="submission" date="2020-07" db="EMBL/GenBank/DDBJ databases">
        <title>Sequencing the genomes of 1000 actinobacteria strains.</title>
        <authorList>
            <person name="Klenk H.-P."/>
        </authorList>
    </citation>
    <scope>NUCLEOTIDE SEQUENCE [LARGE SCALE GENOMIC DNA]</scope>
    <source>
        <strain evidence="2 3">DSM 40398</strain>
    </source>
</reference>
<dbReference type="Proteomes" id="UP000529783">
    <property type="component" value="Unassembled WGS sequence"/>
</dbReference>
<name>A0A7Y9ELR9_9ACTN</name>
<feature type="chain" id="PRO_5031158397" description="Translation initiation factor IF-2" evidence="1">
    <location>
        <begin position="23"/>
        <end position="247"/>
    </location>
</feature>
<gene>
    <name evidence="2" type="ORF">BJY14_006007</name>
</gene>
<protein>
    <recommendedName>
        <fullName evidence="4">Translation initiation factor IF-2</fullName>
    </recommendedName>
</protein>